<dbReference type="CDD" id="cd00143">
    <property type="entry name" value="PP2Cc"/>
    <property type="match status" value="1"/>
</dbReference>
<evidence type="ECO:0000313" key="9">
    <source>
        <dbReference type="Proteomes" id="UP001328107"/>
    </source>
</evidence>
<dbReference type="SUPFAM" id="SSF81606">
    <property type="entry name" value="PP2C-like"/>
    <property type="match status" value="1"/>
</dbReference>
<evidence type="ECO:0000256" key="5">
    <source>
        <dbReference type="SAM" id="MobiDB-lite"/>
    </source>
</evidence>
<dbReference type="GO" id="GO:0046872">
    <property type="term" value="F:metal ion binding"/>
    <property type="evidence" value="ECO:0007669"/>
    <property type="project" value="UniProtKB-KW"/>
</dbReference>
<evidence type="ECO:0000256" key="4">
    <source>
        <dbReference type="RuleBase" id="RU003465"/>
    </source>
</evidence>
<evidence type="ECO:0000259" key="7">
    <source>
        <dbReference type="PROSITE" id="PS51746"/>
    </source>
</evidence>
<evidence type="ECO:0000256" key="6">
    <source>
        <dbReference type="SAM" id="SignalP"/>
    </source>
</evidence>
<dbReference type="InterPro" id="IPR000222">
    <property type="entry name" value="PP2C_BS"/>
</dbReference>
<feature type="chain" id="PRO_5043031809" description="PPM-type phosphatase domain-containing protein" evidence="6">
    <location>
        <begin position="17"/>
        <end position="905"/>
    </location>
</feature>
<dbReference type="Gene3D" id="3.60.40.10">
    <property type="entry name" value="PPM-type phosphatase domain"/>
    <property type="match status" value="1"/>
</dbReference>
<feature type="signal peptide" evidence="6">
    <location>
        <begin position="1"/>
        <end position="16"/>
    </location>
</feature>
<feature type="region of interest" description="Disordered" evidence="5">
    <location>
        <begin position="809"/>
        <end position="857"/>
    </location>
</feature>
<dbReference type="SMART" id="SM00332">
    <property type="entry name" value="PP2Cc"/>
    <property type="match status" value="1"/>
</dbReference>
<comment type="caution">
    <text evidence="8">The sequence shown here is derived from an EMBL/GenBank/DDBJ whole genome shotgun (WGS) entry which is preliminary data.</text>
</comment>
<feature type="region of interest" description="Disordered" evidence="5">
    <location>
        <begin position="616"/>
        <end position="676"/>
    </location>
</feature>
<dbReference type="AlphaFoldDB" id="A0AAN4ZLN5"/>
<dbReference type="InterPro" id="IPR015655">
    <property type="entry name" value="PP2C"/>
</dbReference>
<reference evidence="9" key="1">
    <citation type="submission" date="2022-10" db="EMBL/GenBank/DDBJ databases">
        <title>Genome assembly of Pristionchus species.</title>
        <authorList>
            <person name="Yoshida K."/>
            <person name="Sommer R.J."/>
        </authorList>
    </citation>
    <scope>NUCLEOTIDE SEQUENCE [LARGE SCALE GENOMIC DNA]</scope>
    <source>
        <strain evidence="9">RS5460</strain>
    </source>
</reference>
<keyword evidence="3 4" id="KW-0904">Protein phosphatase</keyword>
<evidence type="ECO:0000256" key="1">
    <source>
        <dbReference type="ARBA" id="ARBA00022723"/>
    </source>
</evidence>
<protein>
    <recommendedName>
        <fullName evidence="7">PPM-type phosphatase domain-containing protein</fullName>
    </recommendedName>
</protein>
<accession>A0AAN4ZLN5</accession>
<name>A0AAN4ZLN5_9BILA</name>
<feature type="region of interest" description="Disordered" evidence="5">
    <location>
        <begin position="500"/>
        <end position="519"/>
    </location>
</feature>
<keyword evidence="1" id="KW-0479">Metal-binding</keyword>
<evidence type="ECO:0000313" key="8">
    <source>
        <dbReference type="EMBL" id="GMR39925.1"/>
    </source>
</evidence>
<gene>
    <name evidence="8" type="ORF">PMAYCL1PPCAC_10120</name>
</gene>
<feature type="compositionally biased region" description="Acidic residues" evidence="5">
    <location>
        <begin position="624"/>
        <end position="635"/>
    </location>
</feature>
<organism evidence="8 9">
    <name type="scientific">Pristionchus mayeri</name>
    <dbReference type="NCBI Taxonomy" id="1317129"/>
    <lineage>
        <taxon>Eukaryota</taxon>
        <taxon>Metazoa</taxon>
        <taxon>Ecdysozoa</taxon>
        <taxon>Nematoda</taxon>
        <taxon>Chromadorea</taxon>
        <taxon>Rhabditida</taxon>
        <taxon>Rhabditina</taxon>
        <taxon>Diplogasteromorpha</taxon>
        <taxon>Diplogasteroidea</taxon>
        <taxon>Neodiplogasteridae</taxon>
        <taxon>Pristionchus</taxon>
    </lineage>
</organism>
<dbReference type="Proteomes" id="UP001328107">
    <property type="component" value="Unassembled WGS sequence"/>
</dbReference>
<feature type="domain" description="PPM-type phosphatase" evidence="7">
    <location>
        <begin position="71"/>
        <end position="377"/>
    </location>
</feature>
<dbReference type="PROSITE" id="PS51746">
    <property type="entry name" value="PPM_2"/>
    <property type="match status" value="1"/>
</dbReference>
<evidence type="ECO:0000256" key="3">
    <source>
        <dbReference type="ARBA" id="ARBA00022912"/>
    </source>
</evidence>
<comment type="similarity">
    <text evidence="4">Belongs to the PP2C family.</text>
</comment>
<feature type="region of interest" description="Disordered" evidence="5">
    <location>
        <begin position="870"/>
        <end position="905"/>
    </location>
</feature>
<evidence type="ECO:0000256" key="2">
    <source>
        <dbReference type="ARBA" id="ARBA00022801"/>
    </source>
</evidence>
<feature type="non-terminal residue" evidence="8">
    <location>
        <position position="1"/>
    </location>
</feature>
<proteinExistence type="inferred from homology"/>
<keyword evidence="6" id="KW-0732">Signal</keyword>
<dbReference type="Pfam" id="PF00481">
    <property type="entry name" value="PP2C"/>
    <property type="match status" value="1"/>
</dbReference>
<dbReference type="PANTHER" id="PTHR47992">
    <property type="entry name" value="PROTEIN PHOSPHATASE"/>
    <property type="match status" value="1"/>
</dbReference>
<dbReference type="FunFam" id="3.60.40.10:FF:000060">
    <property type="entry name" value="Protein phosphatase 2c"/>
    <property type="match status" value="1"/>
</dbReference>
<keyword evidence="2 4" id="KW-0378">Hydrolase</keyword>
<dbReference type="GO" id="GO:0004722">
    <property type="term" value="F:protein serine/threonine phosphatase activity"/>
    <property type="evidence" value="ECO:0007669"/>
    <property type="project" value="InterPro"/>
</dbReference>
<dbReference type="InterPro" id="IPR036457">
    <property type="entry name" value="PPM-type-like_dom_sf"/>
</dbReference>
<sequence>FQLSCCLWMTLSVVSSNEDAQQKPDVYGSTTMMEATSSSGDATARRSSQDSGYGGSQHSLGSIKYLGQNLRITACANQGGRKYMEDRVHVRVQRDESSGAIDWTYVAVYDGHGGPEASEYCRRHLLKNIQSEKGFNSENDQEFLDAIRNGFLKTHHTMWKQVDSWTRTSSGYPSTAGTTASCAFIRRNKVFVGHVGDSAIVLTSRKPDTLYRLTEDHKPECPAEKRRIEASGGQVAQKQNVYRVVWTRASHTHIGSIRRNTPTQTIPFLAVARSLGDFWSYIEATQEFAVSPIPDVSVIELKPEHYSLVLASDGLTNVVSADLEAAIMYELAQEEHQKCYFKDPNEQPNHARILMRRTMKNWRRFRADNVSILTVIFGDFPFSATMTEDDEGSYEVESSVCAPTEMEKEGDIDATLSAHPLAMIHVTNDKMVRYETAPVTLQYTGHFDNNFLSVDTTVGPGFVTHEAEGEHADSVSIGRMMIDRARIERLGQYYDMLGRGERDVTPENRPPATSTANLTNTATIAATSSSSSPSSAAAGASAASVVVEKKAEFTSAAAVIIDELRRSGNAASAGAASAAAAAAATEEGAIEERPSTPENRPDSLFAVLRNSRSSSKRKSRILVDDDEDDNSDFIDDLPSTSRARSRRSIVEEEEEHNAAADESIIMEDSDSESATGGDELEAVLKLALPFASRDDDDVIDEEGEAREELAMRTPSPIGDAASGDQIVRATPQCNTVATEREVVRKVTRSAAATTTSRSVKEMVVVERPATRRSSARRFLADNAEDAAHAGPASSLLRTPRYVLELDDTAHPTIASRTRSRDGEVTPPSAASATPASSVSGSRKRPRAIGAATSTATPLLAKIRLAEMNENADSDEAAGATTKATASTPSKWKRANRQPLGSSSSR</sequence>
<keyword evidence="9" id="KW-1185">Reference proteome</keyword>
<dbReference type="PROSITE" id="PS01032">
    <property type="entry name" value="PPM_1"/>
    <property type="match status" value="1"/>
</dbReference>
<feature type="compositionally biased region" description="Polar residues" evidence="5">
    <location>
        <begin position="31"/>
        <end position="42"/>
    </location>
</feature>
<feature type="compositionally biased region" description="Low complexity" evidence="5">
    <location>
        <begin position="824"/>
        <end position="839"/>
    </location>
</feature>
<dbReference type="EMBL" id="BTRK01000003">
    <property type="protein sequence ID" value="GMR39925.1"/>
    <property type="molecule type" value="Genomic_DNA"/>
</dbReference>
<feature type="compositionally biased region" description="Low complexity" evidence="5">
    <location>
        <begin position="876"/>
        <end position="887"/>
    </location>
</feature>
<dbReference type="InterPro" id="IPR001932">
    <property type="entry name" value="PPM-type_phosphatase-like_dom"/>
</dbReference>
<feature type="region of interest" description="Disordered" evidence="5">
    <location>
        <begin position="31"/>
        <end position="56"/>
    </location>
</feature>